<protein>
    <submittedName>
        <fullName evidence="1">Uncharacterized protein</fullName>
    </submittedName>
</protein>
<evidence type="ECO:0000313" key="2">
    <source>
        <dbReference type="Proteomes" id="UP000237000"/>
    </source>
</evidence>
<dbReference type="Proteomes" id="UP000237000">
    <property type="component" value="Unassembled WGS sequence"/>
</dbReference>
<comment type="caution">
    <text evidence="1">The sequence shown here is derived from an EMBL/GenBank/DDBJ whole genome shotgun (WGS) entry which is preliminary data.</text>
</comment>
<keyword evidence="2" id="KW-1185">Reference proteome</keyword>
<feature type="non-terminal residue" evidence="1">
    <location>
        <position position="1"/>
    </location>
</feature>
<accession>A0A2P5E0S8</accession>
<proteinExistence type="predicted"/>
<dbReference type="OrthoDB" id="1746344at2759"/>
<gene>
    <name evidence="1" type="ORF">TorRG33x02_236510</name>
</gene>
<dbReference type="AlphaFoldDB" id="A0A2P5E0S8"/>
<name>A0A2P5E0S8_TREOI</name>
<sequence length="99" mass="11234">FRLELWAMEEEIENISASIAAMGLKIDGLVNALKNNGEVVELQAKLGFELQKIRGLTDREIFRAINILGTNYDLLRVFSALPQDMKRSYVQNLCTYGLK</sequence>
<dbReference type="InParanoid" id="A0A2P5E0S8"/>
<reference evidence="2" key="1">
    <citation type="submission" date="2016-06" db="EMBL/GenBank/DDBJ databases">
        <title>Parallel loss of symbiosis genes in relatives of nitrogen-fixing non-legume Parasponia.</title>
        <authorList>
            <person name="Van Velzen R."/>
            <person name="Holmer R."/>
            <person name="Bu F."/>
            <person name="Rutten L."/>
            <person name="Van Zeijl A."/>
            <person name="Liu W."/>
            <person name="Santuari L."/>
            <person name="Cao Q."/>
            <person name="Sharma T."/>
            <person name="Shen D."/>
            <person name="Roswanjaya Y."/>
            <person name="Wardhani T."/>
            <person name="Kalhor M.S."/>
            <person name="Jansen J."/>
            <person name="Van den Hoogen J."/>
            <person name="Gungor B."/>
            <person name="Hartog M."/>
            <person name="Hontelez J."/>
            <person name="Verver J."/>
            <person name="Yang W.-C."/>
            <person name="Schijlen E."/>
            <person name="Repin R."/>
            <person name="Schilthuizen M."/>
            <person name="Schranz E."/>
            <person name="Heidstra R."/>
            <person name="Miyata K."/>
            <person name="Fedorova E."/>
            <person name="Kohlen W."/>
            <person name="Bisseling T."/>
            <person name="Smit S."/>
            <person name="Geurts R."/>
        </authorList>
    </citation>
    <scope>NUCLEOTIDE SEQUENCE [LARGE SCALE GENOMIC DNA]</scope>
    <source>
        <strain evidence="2">cv. RG33-2</strain>
    </source>
</reference>
<organism evidence="1 2">
    <name type="scientific">Trema orientale</name>
    <name type="common">Charcoal tree</name>
    <name type="synonym">Celtis orientalis</name>
    <dbReference type="NCBI Taxonomy" id="63057"/>
    <lineage>
        <taxon>Eukaryota</taxon>
        <taxon>Viridiplantae</taxon>
        <taxon>Streptophyta</taxon>
        <taxon>Embryophyta</taxon>
        <taxon>Tracheophyta</taxon>
        <taxon>Spermatophyta</taxon>
        <taxon>Magnoliopsida</taxon>
        <taxon>eudicotyledons</taxon>
        <taxon>Gunneridae</taxon>
        <taxon>Pentapetalae</taxon>
        <taxon>rosids</taxon>
        <taxon>fabids</taxon>
        <taxon>Rosales</taxon>
        <taxon>Cannabaceae</taxon>
        <taxon>Trema</taxon>
    </lineage>
</organism>
<evidence type="ECO:0000313" key="1">
    <source>
        <dbReference type="EMBL" id="PON79139.1"/>
    </source>
</evidence>
<dbReference type="EMBL" id="JXTC01000237">
    <property type="protein sequence ID" value="PON79139.1"/>
    <property type="molecule type" value="Genomic_DNA"/>
</dbReference>